<dbReference type="PANTHER" id="PTHR34314">
    <property type="entry name" value="CRENARCHAEAL PROTEIN, PUTATIVE-RELATED"/>
    <property type="match status" value="1"/>
</dbReference>
<dbReference type="BioCyc" id="IAGG583356:GHAH-568-MONOMER"/>
<dbReference type="InterPro" id="IPR024271">
    <property type="entry name" value="DUF3782"/>
</dbReference>
<dbReference type="KEGG" id="iag:Igag_0567"/>
<dbReference type="STRING" id="583356.Igag_0567"/>
<sequence>MGIRVLSEEEKEAILKAIESDKKFRYALMGLLGFSEILDRITRLEEGQQRIIERQQKIEEGFQRLSERIAGLEERQQKLEEGFQKILERIAILEERYQKLEERFAKLEERFVELEERVIKLEERVARVEEELVSVKKALEEHSRVLAFHSKKIEEMSRAFAIISYRWGLGSESVFRDSMKEILEKILGVSKVDRWIYYDAEGFVFGRPTVIEADIVVRDNVHMLIELKSSASEGDVLKLLRVGELYSRVTGVRPKLVLVAIAMRKKDIELAREMGIEVYAGPELLFE</sequence>
<keyword evidence="3" id="KW-1185">Reference proteome</keyword>
<dbReference type="Pfam" id="PF07788">
    <property type="entry name" value="PDDEXK_10"/>
    <property type="match status" value="1"/>
</dbReference>
<accession>E0SSD0</accession>
<evidence type="ECO:0000313" key="3">
    <source>
        <dbReference type="Proteomes" id="UP000001304"/>
    </source>
</evidence>
<reference evidence="2 3" key="1">
    <citation type="journal article" date="2010" name="Stand. Genomic Sci.">
        <title>Complete genome sequence of Ignisphaera aggregans type strain (AQ1.S1).</title>
        <authorList>
            <person name="Goker M."/>
            <person name="Held B."/>
            <person name="Lapidus A."/>
            <person name="Nolan M."/>
            <person name="Spring S."/>
            <person name="Yasawong M."/>
            <person name="Lucas S."/>
            <person name="Glavina Del Rio T."/>
            <person name="Tice H."/>
            <person name="Cheng J.F."/>
            <person name="Goodwin L."/>
            <person name="Tapia R."/>
            <person name="Pitluck S."/>
            <person name="Liolios K."/>
            <person name="Ivanova N."/>
            <person name="Mavromatis K."/>
            <person name="Mikhailova N."/>
            <person name="Pati A."/>
            <person name="Chen A."/>
            <person name="Palaniappan K."/>
            <person name="Brambilla E."/>
            <person name="Land M."/>
            <person name="Hauser L."/>
            <person name="Chang Y.J."/>
            <person name="Jeffries C.D."/>
            <person name="Brettin T."/>
            <person name="Detter J.C."/>
            <person name="Han C."/>
            <person name="Rohde M."/>
            <person name="Sikorski J."/>
            <person name="Woyke T."/>
            <person name="Bristow J."/>
            <person name="Eisen J.A."/>
            <person name="Markowitz V."/>
            <person name="Hugenholtz P."/>
            <person name="Kyrpides N.C."/>
            <person name="Klenk H.P."/>
        </authorList>
    </citation>
    <scope>NUCLEOTIDE SEQUENCE [LARGE SCALE GENOMIC DNA]</scope>
    <source>
        <strain evidence="3">DSM 17230 / JCM 13409 / AQ1.S1</strain>
    </source>
</reference>
<dbReference type="PANTHER" id="PTHR34314:SF6">
    <property type="entry name" value="DUF3782 DOMAIN-CONTAINING PROTEIN"/>
    <property type="match status" value="1"/>
</dbReference>
<evidence type="ECO:0008006" key="4">
    <source>
        <dbReference type="Google" id="ProtNLM"/>
    </source>
</evidence>
<evidence type="ECO:0000256" key="1">
    <source>
        <dbReference type="SAM" id="Coils"/>
    </source>
</evidence>
<evidence type="ECO:0000313" key="2">
    <source>
        <dbReference type="EMBL" id="ADM27402.1"/>
    </source>
</evidence>
<dbReference type="Proteomes" id="UP000001304">
    <property type="component" value="Chromosome"/>
</dbReference>
<dbReference type="EMBL" id="CP002098">
    <property type="protein sequence ID" value="ADM27402.1"/>
    <property type="molecule type" value="Genomic_DNA"/>
</dbReference>
<dbReference type="SUPFAM" id="SSF57997">
    <property type="entry name" value="Tropomyosin"/>
    <property type="match status" value="1"/>
</dbReference>
<feature type="coiled-coil region" evidence="1">
    <location>
        <begin position="55"/>
        <end position="145"/>
    </location>
</feature>
<keyword evidence="1" id="KW-0175">Coiled coil</keyword>
<dbReference type="AlphaFoldDB" id="E0SSD0"/>
<protein>
    <recommendedName>
        <fullName evidence="4">DUF3782 domain-containing protein</fullName>
    </recommendedName>
</protein>
<dbReference type="HOGENOM" id="CLU_064028_2_1_2"/>
<name>E0SSD0_IGNAA</name>
<dbReference type="Pfam" id="PF12644">
    <property type="entry name" value="DUF3782"/>
    <property type="match status" value="1"/>
</dbReference>
<dbReference type="InterPro" id="IPR012431">
    <property type="entry name" value="PDDEXK_10"/>
</dbReference>
<dbReference type="Gene3D" id="1.20.5.170">
    <property type="match status" value="1"/>
</dbReference>
<organism evidence="2 3">
    <name type="scientific">Ignisphaera aggregans (strain DSM 17230 / JCM 13409 / AQ1.S1)</name>
    <dbReference type="NCBI Taxonomy" id="583356"/>
    <lineage>
        <taxon>Archaea</taxon>
        <taxon>Thermoproteota</taxon>
        <taxon>Thermoprotei</taxon>
        <taxon>Desulfurococcales</taxon>
        <taxon>Desulfurococcaceae</taxon>
        <taxon>Ignisphaera</taxon>
    </lineage>
</organism>
<gene>
    <name evidence="2" type="ordered locus">Igag_0567</name>
</gene>
<proteinExistence type="predicted"/>